<dbReference type="Pfam" id="PF05977">
    <property type="entry name" value="MFS_3"/>
    <property type="match status" value="1"/>
</dbReference>
<dbReference type="Gene3D" id="3.40.50.720">
    <property type="entry name" value="NAD(P)-binding Rossmann-like Domain"/>
    <property type="match status" value="1"/>
</dbReference>
<dbReference type="Gene3D" id="1.20.1250.20">
    <property type="entry name" value="MFS general substrate transporter like domains"/>
    <property type="match status" value="1"/>
</dbReference>
<organism evidence="10 11">
    <name type="scientific">Pseudonocardia zijingensis</name>
    <dbReference type="NCBI Taxonomy" id="153376"/>
    <lineage>
        <taxon>Bacteria</taxon>
        <taxon>Bacillati</taxon>
        <taxon>Actinomycetota</taxon>
        <taxon>Actinomycetes</taxon>
        <taxon>Pseudonocardiales</taxon>
        <taxon>Pseudonocardiaceae</taxon>
        <taxon>Pseudonocardia</taxon>
    </lineage>
</organism>
<comment type="caution">
    <text evidence="10">The sequence shown here is derived from an EMBL/GenBank/DDBJ whole genome shotgun (WGS) entry which is preliminary data.</text>
</comment>
<accession>A0ABN1PUU2</accession>
<dbReference type="EMBL" id="BAAAHP010000069">
    <property type="protein sequence ID" value="GAA0933634.1"/>
    <property type="molecule type" value="Genomic_DNA"/>
</dbReference>
<dbReference type="CDD" id="cd06173">
    <property type="entry name" value="MFS_MefA_like"/>
    <property type="match status" value="1"/>
</dbReference>
<dbReference type="InterPro" id="IPR010290">
    <property type="entry name" value="TM_effector"/>
</dbReference>
<feature type="transmembrane region" description="Helical" evidence="8">
    <location>
        <begin position="21"/>
        <end position="45"/>
    </location>
</feature>
<dbReference type="PANTHER" id="PTHR23513">
    <property type="entry name" value="INTEGRAL MEMBRANE EFFLUX PROTEIN-RELATED"/>
    <property type="match status" value="1"/>
</dbReference>
<reference evidence="10 11" key="1">
    <citation type="journal article" date="2019" name="Int. J. Syst. Evol. Microbiol.">
        <title>The Global Catalogue of Microorganisms (GCM) 10K type strain sequencing project: providing services to taxonomists for standard genome sequencing and annotation.</title>
        <authorList>
            <consortium name="The Broad Institute Genomics Platform"/>
            <consortium name="The Broad Institute Genome Sequencing Center for Infectious Disease"/>
            <person name="Wu L."/>
            <person name="Ma J."/>
        </authorList>
    </citation>
    <scope>NUCLEOTIDE SEQUENCE [LARGE SCALE GENOMIC DNA]</scope>
    <source>
        <strain evidence="10 11">JCM 11117</strain>
    </source>
</reference>
<feature type="region of interest" description="Disordered" evidence="7">
    <location>
        <begin position="355"/>
        <end position="445"/>
    </location>
</feature>
<dbReference type="Proteomes" id="UP001499967">
    <property type="component" value="Unassembled WGS sequence"/>
</dbReference>
<evidence type="ECO:0000313" key="10">
    <source>
        <dbReference type="EMBL" id="GAA0933634.1"/>
    </source>
</evidence>
<feature type="transmembrane region" description="Helical" evidence="8">
    <location>
        <begin position="227"/>
        <end position="253"/>
    </location>
</feature>
<dbReference type="SUPFAM" id="SSF51735">
    <property type="entry name" value="NAD(P)-binding Rossmann-fold domains"/>
    <property type="match status" value="1"/>
</dbReference>
<feature type="region of interest" description="Disordered" evidence="7">
    <location>
        <begin position="577"/>
        <end position="596"/>
    </location>
</feature>
<feature type="compositionally biased region" description="Polar residues" evidence="7">
    <location>
        <begin position="427"/>
        <end position="443"/>
    </location>
</feature>
<keyword evidence="5 8" id="KW-1133">Transmembrane helix</keyword>
<protein>
    <recommendedName>
        <fullName evidence="9">NAD-dependent epimerase/dehydratase domain-containing protein</fullName>
    </recommendedName>
</protein>
<evidence type="ECO:0000259" key="9">
    <source>
        <dbReference type="Pfam" id="PF01370"/>
    </source>
</evidence>
<evidence type="ECO:0000256" key="6">
    <source>
        <dbReference type="ARBA" id="ARBA00023136"/>
    </source>
</evidence>
<evidence type="ECO:0000256" key="1">
    <source>
        <dbReference type="ARBA" id="ARBA00004651"/>
    </source>
</evidence>
<gene>
    <name evidence="10" type="ORF">GCM10009559_23400</name>
</gene>
<feature type="transmembrane region" description="Helical" evidence="8">
    <location>
        <begin position="298"/>
        <end position="319"/>
    </location>
</feature>
<feature type="compositionally biased region" description="Basic and acidic residues" evidence="7">
    <location>
        <begin position="369"/>
        <end position="385"/>
    </location>
</feature>
<proteinExistence type="predicted"/>
<feature type="transmembrane region" description="Helical" evidence="8">
    <location>
        <begin position="57"/>
        <end position="76"/>
    </location>
</feature>
<keyword evidence="6 8" id="KW-0472">Membrane</keyword>
<evidence type="ECO:0000256" key="8">
    <source>
        <dbReference type="SAM" id="Phobius"/>
    </source>
</evidence>
<keyword evidence="4 8" id="KW-0812">Transmembrane</keyword>
<feature type="transmembrane region" description="Helical" evidence="8">
    <location>
        <begin position="110"/>
        <end position="131"/>
    </location>
</feature>
<evidence type="ECO:0000256" key="3">
    <source>
        <dbReference type="ARBA" id="ARBA00022475"/>
    </source>
</evidence>
<feature type="domain" description="NAD-dependent epimerase/dehydratase" evidence="9">
    <location>
        <begin position="455"/>
        <end position="684"/>
    </location>
</feature>
<evidence type="ECO:0000256" key="7">
    <source>
        <dbReference type="SAM" id="MobiDB-lite"/>
    </source>
</evidence>
<dbReference type="PANTHER" id="PTHR23513:SF11">
    <property type="entry name" value="STAPHYLOFERRIN A TRANSPORTER"/>
    <property type="match status" value="1"/>
</dbReference>
<dbReference type="SUPFAM" id="SSF103473">
    <property type="entry name" value="MFS general substrate transporter"/>
    <property type="match status" value="1"/>
</dbReference>
<evidence type="ECO:0000256" key="2">
    <source>
        <dbReference type="ARBA" id="ARBA00022448"/>
    </source>
</evidence>
<keyword evidence="3" id="KW-1003">Cell membrane</keyword>
<keyword evidence="2" id="KW-0813">Transport</keyword>
<evidence type="ECO:0000256" key="5">
    <source>
        <dbReference type="ARBA" id="ARBA00022989"/>
    </source>
</evidence>
<dbReference type="InterPro" id="IPR036291">
    <property type="entry name" value="NAD(P)-bd_dom_sf"/>
</dbReference>
<comment type="subcellular location">
    <subcellularLocation>
        <location evidence="1">Cell membrane</location>
        <topology evidence="1">Multi-pass membrane protein</topology>
    </subcellularLocation>
</comment>
<dbReference type="Pfam" id="PF01370">
    <property type="entry name" value="Epimerase"/>
    <property type="match status" value="1"/>
</dbReference>
<keyword evidence="11" id="KW-1185">Reference proteome</keyword>
<sequence>MKPATRLPRPLRPFRHREYRLLAGSMAASLFASGLWLVACVYQVIALGGGPAELSVVATATAVGLLVSALVGGVAADRLPRRALLLGVEGVRVAAAGTAGVLAVTGALQLWHLAVIAFVLGAAEAFFFPAYSAILPTLLPADELLAANGVEGTLRPVAQQALGPALAGALVGAFAPSSALLLTGAVHAVAAVTLLAMRRVAVVAPAERTSVLGDLAEGFRYLFRTGWLFATLAFASLYVLVLIGPLEVLLPFAVRDQTGGGASSFALVLGAFGVGGAVGSIVVSSWRLPRRYLTTMNLLWGAGAAPLALIGLTTQLWSWRWPPSSWGSRAQPPWSSGARSCSGASRPTCWAGCRASTSSCRSPSAGLDGRGRPGGRADRHPDDVRGGGARTCIPRRGRRPRLAPARGRDRPPTRQPRGGRPARRRMTQVTVTGRPGTSSSVARESQEWEETVMKVFVAGGTGALGRRLVPQLVAGGHEVTATTRSAAKVGELQALGARAVVLDGLDGAAVGQAVAQAQPDVVVHQMTAISAEADLRRFDRWFAGTNALRTEGTRHLLAAAQASGVAKFVAQSYTGWTSSRSGPAVATEDDPLDPEPAKAQRESMAAIRFVERAVPEAPLTGIVLRYGNFYGPGASESMIDIVRARKMPVVGAGSGIWSFIHLDDAAAATVAAVERDVPAGIYNVVDDDPASVAEWLPQLAEAVGAKPPLRLPVWLARPLAGEVVVRWMTEGRGSSNEKAKRELGWQPRWASWRDGFRHGLTDAAAPRSARG</sequence>
<evidence type="ECO:0000313" key="11">
    <source>
        <dbReference type="Proteomes" id="UP001499967"/>
    </source>
</evidence>
<dbReference type="InterPro" id="IPR001509">
    <property type="entry name" value="Epimerase_deHydtase"/>
</dbReference>
<feature type="transmembrane region" description="Helical" evidence="8">
    <location>
        <begin position="265"/>
        <end position="286"/>
    </location>
</feature>
<evidence type="ECO:0000256" key="4">
    <source>
        <dbReference type="ARBA" id="ARBA00022692"/>
    </source>
</evidence>
<name>A0ABN1PUU2_9PSEU</name>
<dbReference type="InterPro" id="IPR036259">
    <property type="entry name" value="MFS_trans_sf"/>
</dbReference>